<keyword evidence="4" id="KW-0540">Nuclease</keyword>
<accession>A0A2G1BWA7</accession>
<reference evidence="4" key="2">
    <citation type="submission" date="2017-10" db="EMBL/GenBank/DDBJ databases">
        <authorList>
            <person name="Enke T.N."/>
            <person name="Cordero O.X."/>
        </authorList>
    </citation>
    <scope>NUCLEOTIDE SEQUENCE</scope>
    <source>
        <strain evidence="4">4G03</strain>
    </source>
</reference>
<dbReference type="EMBL" id="PDUU01000004">
    <property type="protein sequence ID" value="PHN98331.1"/>
    <property type="molecule type" value="Genomic_DNA"/>
</dbReference>
<evidence type="ECO:0000313" key="3">
    <source>
        <dbReference type="EMBL" id="MDP2540054.1"/>
    </source>
</evidence>
<dbReference type="InterPro" id="IPR050190">
    <property type="entry name" value="UPF0213_domain"/>
</dbReference>
<reference evidence="3 6" key="3">
    <citation type="submission" date="2023-07" db="EMBL/GenBank/DDBJ databases">
        <title>Genome content predicts the carbon catabolic preferences of heterotrophic bacteria.</title>
        <authorList>
            <person name="Gralka M."/>
        </authorList>
    </citation>
    <scope>NUCLEOTIDE SEQUENCE [LARGE SCALE GENOMIC DNA]</scope>
    <source>
        <strain evidence="3 6">4G03</strain>
    </source>
</reference>
<organism evidence="4 5">
    <name type="scientific">Tenacibaculum discolor</name>
    <dbReference type="NCBI Taxonomy" id="361581"/>
    <lineage>
        <taxon>Bacteria</taxon>
        <taxon>Pseudomonadati</taxon>
        <taxon>Bacteroidota</taxon>
        <taxon>Flavobacteriia</taxon>
        <taxon>Flavobacteriales</taxon>
        <taxon>Flavobacteriaceae</taxon>
        <taxon>Tenacibaculum</taxon>
    </lineage>
</organism>
<dbReference type="GO" id="GO:0004519">
    <property type="term" value="F:endonuclease activity"/>
    <property type="evidence" value="ECO:0007669"/>
    <property type="project" value="UniProtKB-KW"/>
</dbReference>
<evidence type="ECO:0000259" key="2">
    <source>
        <dbReference type="PROSITE" id="PS50164"/>
    </source>
</evidence>
<dbReference type="PROSITE" id="PS50164">
    <property type="entry name" value="GIY_YIG"/>
    <property type="match status" value="1"/>
</dbReference>
<comment type="similarity">
    <text evidence="1">Belongs to the UPF0213 family.</text>
</comment>
<dbReference type="CDD" id="cd10448">
    <property type="entry name" value="GIY-YIG_unchar_3"/>
    <property type="match status" value="1"/>
</dbReference>
<dbReference type="InterPro" id="IPR035901">
    <property type="entry name" value="GIY-YIG_endonuc_sf"/>
</dbReference>
<comment type="caution">
    <text evidence="4">The sequence shown here is derived from an EMBL/GenBank/DDBJ whole genome shotgun (WGS) entry which is preliminary data.</text>
</comment>
<protein>
    <submittedName>
        <fullName evidence="4">Endonuclease</fullName>
    </submittedName>
    <submittedName>
        <fullName evidence="3">GIY-YIG nuclease family protein</fullName>
    </submittedName>
</protein>
<gene>
    <name evidence="4" type="ORF">CSC81_06285</name>
    <name evidence="3" type="ORF">Q8W23_01060</name>
</gene>
<proteinExistence type="inferred from homology"/>
<dbReference type="SMART" id="SM00465">
    <property type="entry name" value="GIYc"/>
    <property type="match status" value="1"/>
</dbReference>
<dbReference type="InterPro" id="IPR000305">
    <property type="entry name" value="GIY-YIG_endonuc"/>
</dbReference>
<keyword evidence="6" id="KW-1185">Reference proteome</keyword>
<evidence type="ECO:0000256" key="1">
    <source>
        <dbReference type="ARBA" id="ARBA00007435"/>
    </source>
</evidence>
<dbReference type="PANTHER" id="PTHR34477">
    <property type="entry name" value="UPF0213 PROTEIN YHBQ"/>
    <property type="match status" value="1"/>
</dbReference>
<reference evidence="4 5" key="1">
    <citation type="journal article" date="2016" name="Nat. Commun.">
        <title>Microbial interactions lead to rapid micro-scale successions on model marine particles.</title>
        <authorList>
            <person name="Datta M.S."/>
            <person name="Sliwerska E."/>
            <person name="Gore J."/>
            <person name="Polz M.F."/>
            <person name="Cordero O.X."/>
        </authorList>
    </citation>
    <scope>NUCLEOTIDE SEQUENCE [LARGE SCALE GENOMIC DNA]</scope>
    <source>
        <strain evidence="4 5">4G03</strain>
    </source>
</reference>
<evidence type="ECO:0000313" key="4">
    <source>
        <dbReference type="EMBL" id="PHN98331.1"/>
    </source>
</evidence>
<dbReference type="Proteomes" id="UP001242342">
    <property type="component" value="Unassembled WGS sequence"/>
</dbReference>
<keyword evidence="4" id="KW-0255">Endonuclease</keyword>
<dbReference type="PANTHER" id="PTHR34477:SF5">
    <property type="entry name" value="BSL5627 PROTEIN"/>
    <property type="match status" value="1"/>
</dbReference>
<dbReference type="SUPFAM" id="SSF82771">
    <property type="entry name" value="GIY-YIG endonuclease"/>
    <property type="match status" value="1"/>
</dbReference>
<feature type="domain" description="GIY-YIG" evidence="2">
    <location>
        <begin position="3"/>
        <end position="82"/>
    </location>
</feature>
<dbReference type="AlphaFoldDB" id="A0A2G1BWA7"/>
<dbReference type="Gene3D" id="3.40.1440.10">
    <property type="entry name" value="GIY-YIG endonuclease"/>
    <property type="match status" value="1"/>
</dbReference>
<dbReference type="Proteomes" id="UP000222163">
    <property type="component" value="Unassembled WGS sequence"/>
</dbReference>
<sequence>MLENYVVYIITNKNKTTLYIGVTNNLQKRLSQHYFDSEHAKKSFAGKYNCYYLIYYETFESANEAIHREKELKKWRREKKENLINSFNPEWHFLNNEVFK</sequence>
<dbReference type="EMBL" id="JAUYVU010000001">
    <property type="protein sequence ID" value="MDP2540054.1"/>
    <property type="molecule type" value="Genomic_DNA"/>
</dbReference>
<dbReference type="Pfam" id="PF01541">
    <property type="entry name" value="GIY-YIG"/>
    <property type="match status" value="1"/>
</dbReference>
<dbReference type="RefSeq" id="WP_099215230.1">
    <property type="nucleotide sequence ID" value="NZ_JAUYVU010000001.1"/>
</dbReference>
<evidence type="ECO:0000313" key="6">
    <source>
        <dbReference type="Proteomes" id="UP001242342"/>
    </source>
</evidence>
<keyword evidence="4" id="KW-0378">Hydrolase</keyword>
<name>A0A2G1BWA7_9FLAO</name>
<evidence type="ECO:0000313" key="5">
    <source>
        <dbReference type="Proteomes" id="UP000222163"/>
    </source>
</evidence>